<keyword evidence="1" id="KW-0472">Membrane</keyword>
<evidence type="ECO:0000313" key="4">
    <source>
        <dbReference type="Proteomes" id="UP000435138"/>
    </source>
</evidence>
<gene>
    <name evidence="3" type="ORF">GAO09_11040</name>
</gene>
<dbReference type="Pfam" id="PF09990">
    <property type="entry name" value="DUF2231"/>
    <property type="match status" value="1"/>
</dbReference>
<protein>
    <submittedName>
        <fullName evidence="3">DUF2231 domain-containing protein</fullName>
    </submittedName>
</protein>
<evidence type="ECO:0000256" key="1">
    <source>
        <dbReference type="SAM" id="Phobius"/>
    </source>
</evidence>
<dbReference type="Proteomes" id="UP000435138">
    <property type="component" value="Unassembled WGS sequence"/>
</dbReference>
<evidence type="ECO:0000259" key="2">
    <source>
        <dbReference type="Pfam" id="PF09990"/>
    </source>
</evidence>
<reference evidence="3 4" key="1">
    <citation type="submission" date="2019-11" db="EMBL/GenBank/DDBJ databases">
        <title>Genome analysis of Rhizobacterium cereale a novel genus and species isolated from maize roots in North Spain.</title>
        <authorList>
            <person name="Menendez E."/>
            <person name="Flores-Felix J.D."/>
            <person name="Ramirez-Bahena M.-H."/>
            <person name="Igual J.M."/>
            <person name="Garcia-Fraile P."/>
            <person name="Peix A."/>
            <person name="Velazquez E."/>
        </authorList>
    </citation>
    <scope>NUCLEOTIDE SEQUENCE [LARGE SCALE GENOMIC DNA]</scope>
    <source>
        <strain evidence="3 4">RZME27</strain>
    </source>
</reference>
<organism evidence="3 4">
    <name type="scientific">Endobacterium cereale</name>
    <dbReference type="NCBI Taxonomy" id="2663029"/>
    <lineage>
        <taxon>Bacteria</taxon>
        <taxon>Pseudomonadati</taxon>
        <taxon>Pseudomonadota</taxon>
        <taxon>Alphaproteobacteria</taxon>
        <taxon>Hyphomicrobiales</taxon>
        <taxon>Rhizobiaceae</taxon>
        <taxon>Endobacterium</taxon>
    </lineage>
</organism>
<feature type="transmembrane region" description="Helical" evidence="1">
    <location>
        <begin position="64"/>
        <end position="85"/>
    </location>
</feature>
<name>A0A6A8A714_9HYPH</name>
<proteinExistence type="predicted"/>
<feature type="domain" description="DUF2231" evidence="2">
    <location>
        <begin position="28"/>
        <end position="159"/>
    </location>
</feature>
<dbReference type="AlphaFoldDB" id="A0A6A8A714"/>
<dbReference type="RefSeq" id="WP_153354068.1">
    <property type="nucleotide sequence ID" value="NZ_WIXI01000041.1"/>
</dbReference>
<evidence type="ECO:0000313" key="3">
    <source>
        <dbReference type="EMBL" id="MQY46579.1"/>
    </source>
</evidence>
<keyword evidence="1" id="KW-1133">Transmembrane helix</keyword>
<dbReference type="EMBL" id="WIXI01000041">
    <property type="protein sequence ID" value="MQY46579.1"/>
    <property type="molecule type" value="Genomic_DNA"/>
</dbReference>
<feature type="transmembrane region" description="Helical" evidence="1">
    <location>
        <begin position="131"/>
        <end position="150"/>
    </location>
</feature>
<dbReference type="InterPro" id="IPR019251">
    <property type="entry name" value="DUF2231_TM"/>
</dbReference>
<accession>A0A6A8A714</accession>
<comment type="caution">
    <text evidence="3">The sequence shown here is derived from an EMBL/GenBank/DDBJ whole genome shotgun (WGS) entry which is preliminary data.</text>
</comment>
<feature type="transmembrane region" description="Helical" evidence="1">
    <location>
        <begin position="36"/>
        <end position="57"/>
    </location>
</feature>
<sequence>MEDKTETANPVIAEVAEKDASSMIAVAGHPLHAMSVHFPIALAFLTLAVDMLFWWSADAFWTRVGVWSSGGAFSFGVAAGLVGTIELLSVPGIRERVASWAHAISAVTLIACAGLNWGLRVTGAGEVLPHGILVSLLTCIMTGMAGWHGGKLIFDHGVGLMVSAKD</sequence>
<keyword evidence="4" id="KW-1185">Reference proteome</keyword>
<keyword evidence="1" id="KW-0812">Transmembrane</keyword>
<feature type="transmembrane region" description="Helical" evidence="1">
    <location>
        <begin position="97"/>
        <end position="119"/>
    </location>
</feature>